<comment type="caution">
    <text evidence="4">The sequence shown here is derived from an EMBL/GenBank/DDBJ whole genome shotgun (WGS) entry which is preliminary data.</text>
</comment>
<keyword evidence="2" id="KW-0732">Signal</keyword>
<evidence type="ECO:0000259" key="3">
    <source>
        <dbReference type="Pfam" id="PF20434"/>
    </source>
</evidence>
<dbReference type="InterPro" id="IPR029058">
    <property type="entry name" value="AB_hydrolase_fold"/>
</dbReference>
<feature type="domain" description="BD-FAE-like" evidence="3">
    <location>
        <begin position="61"/>
        <end position="277"/>
    </location>
</feature>
<evidence type="ECO:0000313" key="4">
    <source>
        <dbReference type="EMBL" id="PWL00420.1"/>
    </source>
</evidence>
<sequence length="320" mass="34335">MYRKSIVALTAFFTLSVSAAGQVAESKNIKLTPNALAVEMIPDITYSFTQNTMGRPLQLSMDILKPYSPKPLPAVVFITGGGFIDAPKSKFIGQRVDISRAGYVVASINYRVVPTMVFPGLLEDAKTAVRFLRTNADKLGIDPSRIAVMGESAGGYLAAMVATTNGIKTFDTTEYSGQSSDVQAAIDLYGLSDLTTVGKDFSDEIIEAHKSPAIPEAMLVNGIPWQGGGSILSNPGKAKAANPITYISDKTPPFLLMHGDADNVVSPGQTGILHEALIAHGRDSTRYIIAGADHAGLMWYQPEITKIIINFLDTHLKDKK</sequence>
<dbReference type="InterPro" id="IPR050300">
    <property type="entry name" value="GDXG_lipolytic_enzyme"/>
</dbReference>
<dbReference type="OrthoDB" id="9771666at2"/>
<dbReference type="AlphaFoldDB" id="A0A2V2BMA5"/>
<dbReference type="InterPro" id="IPR049492">
    <property type="entry name" value="BD-FAE-like_dom"/>
</dbReference>
<dbReference type="Proteomes" id="UP000245981">
    <property type="component" value="Unassembled WGS sequence"/>
</dbReference>
<feature type="signal peptide" evidence="2">
    <location>
        <begin position="1"/>
        <end position="19"/>
    </location>
</feature>
<accession>A0A2V2BMA5</accession>
<dbReference type="PANTHER" id="PTHR48081:SF13">
    <property type="entry name" value="ALPHA_BETA HYDROLASE"/>
    <property type="match status" value="1"/>
</dbReference>
<evidence type="ECO:0000256" key="1">
    <source>
        <dbReference type="ARBA" id="ARBA00022801"/>
    </source>
</evidence>
<proteinExistence type="predicted"/>
<reference evidence="4 5" key="1">
    <citation type="submission" date="2018-05" db="EMBL/GenBank/DDBJ databases">
        <title>Genomic Encyclopedia of Type Strains, Phase IV (KMG-V): Genome sequencing to study the core and pangenomes of soil and plant-associated prokaryotes.</title>
        <authorList>
            <person name="Whitman W."/>
        </authorList>
    </citation>
    <scope>NUCLEOTIDE SEQUENCE [LARGE SCALE GENOMIC DNA]</scope>
    <source>
        <strain evidence="4 5">PNA 200-10</strain>
    </source>
</reference>
<dbReference type="EMBL" id="QGHF01000001">
    <property type="protein sequence ID" value="PWL00420.1"/>
    <property type="molecule type" value="Genomic_DNA"/>
</dbReference>
<dbReference type="SUPFAM" id="SSF53474">
    <property type="entry name" value="alpha/beta-Hydrolases"/>
    <property type="match status" value="1"/>
</dbReference>
<evidence type="ECO:0000313" key="5">
    <source>
        <dbReference type="Proteomes" id="UP000245981"/>
    </source>
</evidence>
<protein>
    <submittedName>
        <fullName evidence="4">Acetyl esterase/lipase</fullName>
    </submittedName>
</protein>
<evidence type="ECO:0000256" key="2">
    <source>
        <dbReference type="SAM" id="SignalP"/>
    </source>
</evidence>
<dbReference type="GO" id="GO:0016787">
    <property type="term" value="F:hydrolase activity"/>
    <property type="evidence" value="ECO:0007669"/>
    <property type="project" value="UniProtKB-KW"/>
</dbReference>
<feature type="chain" id="PRO_5015906310" evidence="2">
    <location>
        <begin position="20"/>
        <end position="320"/>
    </location>
</feature>
<gene>
    <name evidence="4" type="ORF">C7431_101226</name>
</gene>
<dbReference type="STRING" id="574096.HA38_00760"/>
<keyword evidence="1" id="KW-0378">Hydrolase</keyword>
<dbReference type="RefSeq" id="WP_109716177.1">
    <property type="nucleotide sequence ID" value="NZ_QGHF01000001.1"/>
</dbReference>
<dbReference type="Gene3D" id="3.40.50.1820">
    <property type="entry name" value="alpha/beta hydrolase"/>
    <property type="match status" value="1"/>
</dbReference>
<dbReference type="Pfam" id="PF20434">
    <property type="entry name" value="BD-FAE"/>
    <property type="match status" value="1"/>
</dbReference>
<name>A0A2V2BMA5_9GAMM</name>
<organism evidence="4 5">
    <name type="scientific">Pantoea allii</name>
    <dbReference type="NCBI Taxonomy" id="574096"/>
    <lineage>
        <taxon>Bacteria</taxon>
        <taxon>Pseudomonadati</taxon>
        <taxon>Pseudomonadota</taxon>
        <taxon>Gammaproteobacteria</taxon>
        <taxon>Enterobacterales</taxon>
        <taxon>Erwiniaceae</taxon>
        <taxon>Pantoea</taxon>
    </lineage>
</organism>
<dbReference type="PANTHER" id="PTHR48081">
    <property type="entry name" value="AB HYDROLASE SUPERFAMILY PROTEIN C4A8.06C"/>
    <property type="match status" value="1"/>
</dbReference>